<comment type="caution">
    <text evidence="1">The sequence shown here is derived from an EMBL/GenBank/DDBJ whole genome shotgun (WGS) entry which is preliminary data.</text>
</comment>
<dbReference type="EMBL" id="PQIB02000002">
    <property type="protein sequence ID" value="RLN34130.1"/>
    <property type="molecule type" value="Genomic_DNA"/>
</dbReference>
<gene>
    <name evidence="1" type="ORF">C2845_PM03G29290</name>
</gene>
<accession>A0A3L6TAG2</accession>
<sequence length="110" mass="12283">MTLQSRFVLRKELLLRTLKGNNEEIDRKVSLIKAREEAQAVVALAAQTIAAGADEDTGEDEVEEEGNWEAIYPLATIQVVTRVGSDHNPLLLDSGEEARIRTNIFRFETS</sequence>
<keyword evidence="2" id="KW-1185">Reference proteome</keyword>
<evidence type="ECO:0000313" key="2">
    <source>
        <dbReference type="Proteomes" id="UP000275267"/>
    </source>
</evidence>
<reference evidence="2" key="1">
    <citation type="journal article" date="2019" name="Nat. Commun.">
        <title>The genome of broomcorn millet.</title>
        <authorList>
            <person name="Zou C."/>
            <person name="Miki D."/>
            <person name="Li D."/>
            <person name="Tang Q."/>
            <person name="Xiao L."/>
            <person name="Rajput S."/>
            <person name="Deng P."/>
            <person name="Jia W."/>
            <person name="Huang R."/>
            <person name="Zhang M."/>
            <person name="Sun Y."/>
            <person name="Hu J."/>
            <person name="Fu X."/>
            <person name="Schnable P.S."/>
            <person name="Li F."/>
            <person name="Zhang H."/>
            <person name="Feng B."/>
            <person name="Zhu X."/>
            <person name="Liu R."/>
            <person name="Schnable J.C."/>
            <person name="Zhu J.-K."/>
            <person name="Zhang H."/>
        </authorList>
    </citation>
    <scope>NUCLEOTIDE SEQUENCE [LARGE SCALE GENOMIC DNA]</scope>
</reference>
<evidence type="ECO:0000313" key="1">
    <source>
        <dbReference type="EMBL" id="RLN34130.1"/>
    </source>
</evidence>
<dbReference type="OrthoDB" id="686933at2759"/>
<organism evidence="1 2">
    <name type="scientific">Panicum miliaceum</name>
    <name type="common">Proso millet</name>
    <name type="synonym">Broomcorn millet</name>
    <dbReference type="NCBI Taxonomy" id="4540"/>
    <lineage>
        <taxon>Eukaryota</taxon>
        <taxon>Viridiplantae</taxon>
        <taxon>Streptophyta</taxon>
        <taxon>Embryophyta</taxon>
        <taxon>Tracheophyta</taxon>
        <taxon>Spermatophyta</taxon>
        <taxon>Magnoliopsida</taxon>
        <taxon>Liliopsida</taxon>
        <taxon>Poales</taxon>
        <taxon>Poaceae</taxon>
        <taxon>PACMAD clade</taxon>
        <taxon>Panicoideae</taxon>
        <taxon>Panicodae</taxon>
        <taxon>Paniceae</taxon>
        <taxon>Panicinae</taxon>
        <taxon>Panicum</taxon>
        <taxon>Panicum sect. Panicum</taxon>
    </lineage>
</organism>
<name>A0A3L6TAG2_PANMI</name>
<dbReference type="Proteomes" id="UP000275267">
    <property type="component" value="Unassembled WGS sequence"/>
</dbReference>
<dbReference type="AlphaFoldDB" id="A0A3L6TAG2"/>
<protein>
    <submittedName>
        <fullName evidence="1">Uncharacterized protein</fullName>
    </submittedName>
</protein>
<proteinExistence type="predicted"/>